<dbReference type="Gene3D" id="3.40.50.150">
    <property type="entry name" value="Vaccinia Virus protein VP39"/>
    <property type="match status" value="1"/>
</dbReference>
<dbReference type="GO" id="GO:0008171">
    <property type="term" value="F:O-methyltransferase activity"/>
    <property type="evidence" value="ECO:0007669"/>
    <property type="project" value="InterPro"/>
</dbReference>
<dbReference type="SUPFAM" id="SSF53335">
    <property type="entry name" value="S-adenosyl-L-methionine-dependent methyltransferases"/>
    <property type="match status" value="1"/>
</dbReference>
<evidence type="ECO:0000256" key="3">
    <source>
        <dbReference type="ARBA" id="ARBA00022691"/>
    </source>
</evidence>
<reference evidence="5" key="1">
    <citation type="submission" date="2022-08" db="UniProtKB">
        <authorList>
            <consortium name="EnsemblMetazoa"/>
        </authorList>
    </citation>
    <scope>IDENTIFICATION</scope>
    <source>
        <strain evidence="5">05x7-T-G4-1.051#20</strain>
    </source>
</reference>
<name>A0A8W8I2V8_MAGGI</name>
<dbReference type="PROSITE" id="PS51682">
    <property type="entry name" value="SAM_OMT_I"/>
    <property type="match status" value="1"/>
</dbReference>
<accession>A0A8W8I2V8</accession>
<dbReference type="InterPro" id="IPR002935">
    <property type="entry name" value="SAM_O-MeTrfase"/>
</dbReference>
<dbReference type="EnsemblMetazoa" id="G12038.1">
    <property type="protein sequence ID" value="G12038.1:cds"/>
    <property type="gene ID" value="G12038"/>
</dbReference>
<dbReference type="PANTHER" id="PTHR10509:SF14">
    <property type="entry name" value="CAFFEOYL-COA O-METHYLTRANSFERASE 3-RELATED"/>
    <property type="match status" value="1"/>
</dbReference>
<comment type="similarity">
    <text evidence="4">Belongs to the class I-like SAM-binding methyltransferase superfamily. Cation-dependent O-methyltransferase family.</text>
</comment>
<dbReference type="Proteomes" id="UP000005408">
    <property type="component" value="Unassembled WGS sequence"/>
</dbReference>
<evidence type="ECO:0000313" key="6">
    <source>
        <dbReference type="Proteomes" id="UP000005408"/>
    </source>
</evidence>
<keyword evidence="3" id="KW-0949">S-adenosyl-L-methionine</keyword>
<evidence type="ECO:0000313" key="5">
    <source>
        <dbReference type="EnsemblMetazoa" id="G12038.1:cds"/>
    </source>
</evidence>
<dbReference type="GO" id="GO:0008757">
    <property type="term" value="F:S-adenosylmethionine-dependent methyltransferase activity"/>
    <property type="evidence" value="ECO:0007669"/>
    <property type="project" value="TreeGrafter"/>
</dbReference>
<evidence type="ECO:0000256" key="2">
    <source>
        <dbReference type="ARBA" id="ARBA00022679"/>
    </source>
</evidence>
<keyword evidence="1" id="KW-0489">Methyltransferase</keyword>
<proteinExistence type="inferred from homology"/>
<protein>
    <recommendedName>
        <fullName evidence="7">Caffeoyl-CoA O-methyltransferase</fullName>
    </recommendedName>
</protein>
<evidence type="ECO:0000256" key="4">
    <source>
        <dbReference type="ARBA" id="ARBA00023453"/>
    </source>
</evidence>
<keyword evidence="6" id="KW-1185">Reference proteome</keyword>
<dbReference type="GO" id="GO:0032259">
    <property type="term" value="P:methylation"/>
    <property type="evidence" value="ECO:0007669"/>
    <property type="project" value="UniProtKB-KW"/>
</dbReference>
<dbReference type="InterPro" id="IPR029063">
    <property type="entry name" value="SAM-dependent_MTases_sf"/>
</dbReference>
<evidence type="ECO:0008006" key="7">
    <source>
        <dbReference type="Google" id="ProtNLM"/>
    </source>
</evidence>
<evidence type="ECO:0000256" key="1">
    <source>
        <dbReference type="ARBA" id="ARBA00022603"/>
    </source>
</evidence>
<dbReference type="OMA" id="ARDEYCE"/>
<dbReference type="AlphaFoldDB" id="A0A8W8I2V8"/>
<organism evidence="5 6">
    <name type="scientific">Magallana gigas</name>
    <name type="common">Pacific oyster</name>
    <name type="synonym">Crassostrea gigas</name>
    <dbReference type="NCBI Taxonomy" id="29159"/>
    <lineage>
        <taxon>Eukaryota</taxon>
        <taxon>Metazoa</taxon>
        <taxon>Spiralia</taxon>
        <taxon>Lophotrochozoa</taxon>
        <taxon>Mollusca</taxon>
        <taxon>Bivalvia</taxon>
        <taxon>Autobranchia</taxon>
        <taxon>Pteriomorphia</taxon>
        <taxon>Ostreida</taxon>
        <taxon>Ostreoidea</taxon>
        <taxon>Ostreidae</taxon>
        <taxon>Magallana</taxon>
    </lineage>
</organism>
<dbReference type="PANTHER" id="PTHR10509">
    <property type="entry name" value="O-METHYLTRANSFERASE-RELATED"/>
    <property type="match status" value="1"/>
</dbReference>
<dbReference type="CDD" id="cd02440">
    <property type="entry name" value="AdoMet_MTases"/>
    <property type="match status" value="1"/>
</dbReference>
<dbReference type="OrthoDB" id="10251242at2759"/>
<keyword evidence="2" id="KW-0808">Transferase</keyword>
<sequence>MARRQNYMILEPAYRRLHKLKEMATEENVSPKIRAEIDAIIDLLKVRADYCEDQSTKPSNDLLRLMESTLHHPWKDAFDQGKLSYVPTTLMMSGNLEAQFLRSLSSLGNARRVLELGLFTGCTALALAESIPEDGKVVSCELDPYIADLARSLLDKTECGKKVDIMLGDAKESMRALADKKMQFDLIFIDADKENYGVYYKMIWELGLLAPKGMILVDNALFFGDPYTKEGYMGKAGEGITSFNDIVREDGNVHKILVPIRDGLMIIRRIQDVNVHK</sequence>
<dbReference type="InterPro" id="IPR050362">
    <property type="entry name" value="Cation-dep_OMT"/>
</dbReference>
<dbReference type="Pfam" id="PF01596">
    <property type="entry name" value="Methyltransf_3"/>
    <property type="match status" value="1"/>
</dbReference>